<accession>A0A1H2FG98</accession>
<dbReference type="AlphaFoldDB" id="A0A1H2FG98"/>
<dbReference type="EMBL" id="LT629787">
    <property type="protein sequence ID" value="SDU06319.1"/>
    <property type="molecule type" value="Genomic_DNA"/>
</dbReference>
<gene>
    <name evidence="1" type="ORF">SAMN05216210_1533</name>
</gene>
<dbReference type="STRING" id="1434072.SAMN05216210_1533"/>
<dbReference type="Proteomes" id="UP000243924">
    <property type="component" value="Chromosome I"/>
</dbReference>
<reference evidence="2" key="1">
    <citation type="submission" date="2016-10" db="EMBL/GenBank/DDBJ databases">
        <authorList>
            <person name="Varghese N."/>
            <person name="Submissions S."/>
        </authorList>
    </citation>
    <scope>NUCLEOTIDE SEQUENCE [LARGE SCALE GENOMIC DNA]</scope>
    <source>
        <strain evidence="2">CECT 8338</strain>
    </source>
</reference>
<evidence type="ECO:0000313" key="1">
    <source>
        <dbReference type="EMBL" id="SDU06319.1"/>
    </source>
</evidence>
<protein>
    <submittedName>
        <fullName evidence="1">Uncharacterized protein</fullName>
    </submittedName>
</protein>
<sequence length="323" mass="34756">MPEILLPSYPLGARETDLMCADPRITLRDGLNRQPLRLNANTPYLMTDTVRPGDMDILGTLAATNASRDLTELTSVLTSEGVEILAGFHENMVSAGTAGAGPAAAVYGGRMTQLSEHLAAYEKALLEYRAAARSGSPLMVAKRQEATRAFERLQRGFQNEISAITADIKARRGTALTRLERGLNIARSSRNTNSLQIRNQAHAHQLVRFSQHAKLFGDKLAIIDFGSRIGHIHTEHMAGGDWHREMFKQSLSFAASAGTATAVVKFGLAGLGALMLITPLGPIILVGAGIAIAGTAAYAAMKADDIFLNNSGGWYDQLMEKLQ</sequence>
<dbReference type="OrthoDB" id="5703212at2"/>
<keyword evidence="2" id="KW-1185">Reference proteome</keyword>
<dbReference type="RefSeq" id="WP_092385689.1">
    <property type="nucleotide sequence ID" value="NZ_LT629787.1"/>
</dbReference>
<organism evidence="1 2">
    <name type="scientific">Halopseudomonas salegens</name>
    <dbReference type="NCBI Taxonomy" id="1434072"/>
    <lineage>
        <taxon>Bacteria</taxon>
        <taxon>Pseudomonadati</taxon>
        <taxon>Pseudomonadota</taxon>
        <taxon>Gammaproteobacteria</taxon>
        <taxon>Pseudomonadales</taxon>
        <taxon>Pseudomonadaceae</taxon>
        <taxon>Halopseudomonas</taxon>
    </lineage>
</organism>
<evidence type="ECO:0000313" key="2">
    <source>
        <dbReference type="Proteomes" id="UP000243924"/>
    </source>
</evidence>
<name>A0A1H2FG98_9GAMM</name>
<proteinExistence type="predicted"/>